<name>A0A9W6SZ03_AMBMO</name>
<dbReference type="Pfam" id="PF04120">
    <property type="entry name" value="Iron_permease"/>
    <property type="match status" value="3"/>
</dbReference>
<dbReference type="InterPro" id="IPR007251">
    <property type="entry name" value="Iron_permease_Fet4"/>
</dbReference>
<reference evidence="3" key="1">
    <citation type="submission" date="2023-04" db="EMBL/GenBank/DDBJ databases">
        <title>Ambrosiozyma monospora NBRC 1965.</title>
        <authorList>
            <person name="Ichikawa N."/>
            <person name="Sato H."/>
            <person name="Tonouchi N."/>
        </authorList>
    </citation>
    <scope>NUCLEOTIDE SEQUENCE</scope>
    <source>
        <strain evidence="3">NBRC 1965</strain>
    </source>
</reference>
<keyword evidence="2" id="KW-0812">Transmembrane</keyword>
<organism evidence="3 4">
    <name type="scientific">Ambrosiozyma monospora</name>
    <name type="common">Yeast</name>
    <name type="synonym">Endomycopsis monosporus</name>
    <dbReference type="NCBI Taxonomy" id="43982"/>
    <lineage>
        <taxon>Eukaryota</taxon>
        <taxon>Fungi</taxon>
        <taxon>Dikarya</taxon>
        <taxon>Ascomycota</taxon>
        <taxon>Saccharomycotina</taxon>
        <taxon>Pichiomycetes</taxon>
        <taxon>Pichiales</taxon>
        <taxon>Pichiaceae</taxon>
        <taxon>Ambrosiozyma</taxon>
    </lineage>
</organism>
<feature type="region of interest" description="Disordered" evidence="1">
    <location>
        <begin position="328"/>
        <end position="426"/>
    </location>
</feature>
<feature type="compositionally biased region" description="Polar residues" evidence="1">
    <location>
        <begin position="416"/>
        <end position="426"/>
    </location>
</feature>
<dbReference type="GO" id="GO:0055085">
    <property type="term" value="P:transmembrane transport"/>
    <property type="evidence" value="ECO:0007669"/>
    <property type="project" value="InterPro"/>
</dbReference>
<accession>A0A9W6SZ03</accession>
<keyword evidence="4" id="KW-1185">Reference proteome</keyword>
<feature type="compositionally biased region" description="Polar residues" evidence="1">
    <location>
        <begin position="343"/>
        <end position="353"/>
    </location>
</feature>
<evidence type="ECO:0000256" key="1">
    <source>
        <dbReference type="SAM" id="MobiDB-lite"/>
    </source>
</evidence>
<sequence length="426" mass="48468">MCSLFAKWLGSLLVVVAYWILIFVWIGCGKFRMDTGDTDDDGNDIYKTFSDSWQMMVNTGTAVVLLISSILLQNVRVRNDKFVQYRFRQMINYDAELERLERSVTGNLEENETVLVEPLKREGIDKWIRWFADVIATGVGLLLSICVFVTWIAIGKPMNWNDNWWLIIGTYTGLVGFIDGFVLREVYFNITAYEETKITTLIEESRTLLNEADIDLELPYLKERKDISYRISKYINLICSNKWSVVFSVVVVIGLLIMATAMSWSETAQLVCNTPTMIIEGFFLLILLQCHGYTDEKRRHAIVQMKNSREVLHSYALAINHMKQERGEADGFGVPFPPKSHSESSPYANPNNSYATAHEAPYPPHPYANPQKENAPFSKSQPPPIPHADSNNMYNDPRASAPYDQGTSSQSSQSSFANQETTRGPY</sequence>
<dbReference type="Proteomes" id="UP001165063">
    <property type="component" value="Unassembled WGS sequence"/>
</dbReference>
<gene>
    <name evidence="3" type="ORF">Amon01_000917600</name>
</gene>
<dbReference type="EMBL" id="BSXU01009986">
    <property type="protein sequence ID" value="GME70450.1"/>
    <property type="molecule type" value="Genomic_DNA"/>
</dbReference>
<keyword evidence="2" id="KW-1133">Transmembrane helix</keyword>
<evidence type="ECO:0000313" key="3">
    <source>
        <dbReference type="EMBL" id="GME70450.1"/>
    </source>
</evidence>
<protein>
    <submittedName>
        <fullName evidence="3">Unnamed protein product</fullName>
    </submittedName>
</protein>
<feature type="transmembrane region" description="Helical" evidence="2">
    <location>
        <begin position="243"/>
        <end position="262"/>
    </location>
</feature>
<dbReference type="PROSITE" id="PS51257">
    <property type="entry name" value="PROKAR_LIPOPROTEIN"/>
    <property type="match status" value="1"/>
</dbReference>
<feature type="transmembrane region" description="Helical" evidence="2">
    <location>
        <begin position="12"/>
        <end position="33"/>
    </location>
</feature>
<feature type="transmembrane region" description="Helical" evidence="2">
    <location>
        <begin position="53"/>
        <end position="72"/>
    </location>
</feature>
<keyword evidence="2" id="KW-0472">Membrane</keyword>
<dbReference type="AlphaFoldDB" id="A0A9W6SZ03"/>
<comment type="caution">
    <text evidence="3">The sequence shown here is derived from an EMBL/GenBank/DDBJ whole genome shotgun (WGS) entry which is preliminary data.</text>
</comment>
<evidence type="ECO:0000256" key="2">
    <source>
        <dbReference type="SAM" id="Phobius"/>
    </source>
</evidence>
<proteinExistence type="predicted"/>
<dbReference type="OrthoDB" id="2224262at2759"/>
<evidence type="ECO:0000313" key="4">
    <source>
        <dbReference type="Proteomes" id="UP001165063"/>
    </source>
</evidence>
<feature type="transmembrane region" description="Helical" evidence="2">
    <location>
        <begin position="268"/>
        <end position="288"/>
    </location>
</feature>
<feature type="transmembrane region" description="Helical" evidence="2">
    <location>
        <begin position="130"/>
        <end position="152"/>
    </location>
</feature>
<feature type="transmembrane region" description="Helical" evidence="2">
    <location>
        <begin position="164"/>
        <end position="183"/>
    </location>
</feature>